<dbReference type="PROSITE" id="PS51257">
    <property type="entry name" value="PROKAR_LIPOPROTEIN"/>
    <property type="match status" value="1"/>
</dbReference>
<keyword evidence="4" id="KW-1185">Reference proteome</keyword>
<evidence type="ECO:0000259" key="2">
    <source>
        <dbReference type="Pfam" id="PF17425"/>
    </source>
</evidence>
<evidence type="ECO:0000313" key="4">
    <source>
        <dbReference type="Proteomes" id="UP000243626"/>
    </source>
</evidence>
<reference evidence="4" key="1">
    <citation type="submission" date="2017-09" db="EMBL/GenBank/DDBJ databases">
        <title>Bacterial strain isolated from the female urinary microbiota.</title>
        <authorList>
            <person name="Thomas-White K."/>
            <person name="Kumar N."/>
            <person name="Forster S."/>
            <person name="Putonti C."/>
            <person name="Lawley T."/>
            <person name="Wolfe A.J."/>
        </authorList>
    </citation>
    <scope>NUCLEOTIDE SEQUENCE [LARGE SCALE GENOMIC DNA]</scope>
    <source>
        <strain evidence="4">UMB0959</strain>
    </source>
</reference>
<dbReference type="KEGG" id="nmy:CJ229_006465"/>
<dbReference type="Pfam" id="PF17425">
    <property type="entry name" value="Arylsulfotran_N"/>
    <property type="match status" value="1"/>
</dbReference>
<dbReference type="Proteomes" id="UP000243626">
    <property type="component" value="Chromosome"/>
</dbReference>
<reference evidence="3 4" key="2">
    <citation type="submission" date="2023-10" db="EMBL/GenBank/DDBJ databases">
        <authorList>
            <person name="Choi B."/>
        </authorList>
    </citation>
    <scope>NUCLEOTIDE SEQUENCE [LARGE SCALE GENOMIC DNA]</scope>
    <source>
        <strain evidence="3 4">UMB0959</strain>
    </source>
</reference>
<dbReference type="AlphaFoldDB" id="A0AAF0YHE7"/>
<dbReference type="Pfam" id="PF05935">
    <property type="entry name" value="Arylsulfotrans"/>
    <property type="match status" value="1"/>
</dbReference>
<keyword evidence="1" id="KW-0732">Signal</keyword>
<dbReference type="InterPro" id="IPR010262">
    <property type="entry name" value="Arylsulfotransferase_bact"/>
</dbReference>
<feature type="domain" description="Arylsulfotransferase N-terminal" evidence="2">
    <location>
        <begin position="82"/>
        <end position="165"/>
    </location>
</feature>
<feature type="signal peptide" evidence="1">
    <location>
        <begin position="1"/>
        <end position="18"/>
    </location>
</feature>
<dbReference type="RefSeq" id="WP_180953383.1">
    <property type="nucleotide sequence ID" value="NZ_CP136964.1"/>
</dbReference>
<dbReference type="Gene3D" id="2.60.40.3100">
    <property type="entry name" value="Arylsulphate sulphotransferase monomer, N-terminal domain"/>
    <property type="match status" value="1"/>
</dbReference>
<feature type="chain" id="PRO_5042213156" evidence="1">
    <location>
        <begin position="19"/>
        <end position="537"/>
    </location>
</feature>
<evidence type="ECO:0000256" key="1">
    <source>
        <dbReference type="SAM" id="SignalP"/>
    </source>
</evidence>
<accession>A0AAF0YHE7</accession>
<gene>
    <name evidence="3" type="ORF">CJ229_006465</name>
</gene>
<evidence type="ECO:0000313" key="3">
    <source>
        <dbReference type="EMBL" id="WOS95733.1"/>
    </source>
</evidence>
<name>A0AAF0YHE7_9STAP</name>
<dbReference type="InterPro" id="IPR038477">
    <property type="entry name" value="ASST_N_sf"/>
</dbReference>
<protein>
    <submittedName>
        <fullName evidence="3">Aryl-sulfate sulfotransferase</fullName>
    </submittedName>
</protein>
<dbReference type="EMBL" id="CP136964">
    <property type="protein sequence ID" value="WOS95733.1"/>
    <property type="molecule type" value="Genomic_DNA"/>
</dbReference>
<organism evidence="3 4">
    <name type="scientific">Nosocomiicoccus massiliensis</name>
    <dbReference type="NCBI Taxonomy" id="1232430"/>
    <lineage>
        <taxon>Bacteria</taxon>
        <taxon>Bacillati</taxon>
        <taxon>Bacillota</taxon>
        <taxon>Bacilli</taxon>
        <taxon>Bacillales</taxon>
        <taxon>Staphylococcaceae</taxon>
        <taxon>Nosocomiicoccus</taxon>
    </lineage>
</organism>
<proteinExistence type="predicted"/>
<dbReference type="GO" id="GO:0004062">
    <property type="term" value="F:aryl sulfotransferase activity"/>
    <property type="evidence" value="ECO:0007669"/>
    <property type="project" value="InterPro"/>
</dbReference>
<sequence length="537" mass="62257">MRKILLSMCLILIAGCSAQPDEKPKETPEEKNESIVEEIIDLEEDFYQLEKNKDTLKSIKEIDKEINESYYSDNYTYDNPFIRVDPYGNSPLSAYVMFNTDEPTKVTYTVTGKTEDTSFTYESSNYEVSHQIPIVGLYAGTVNDVLITVTNENGEELEHQIEIETDELDEDFYTVDTVKEKQIKRTDELTYVKATTGELFGVDHAGDIRFVLSNISTELFEVIEETGHFILNVTHDDTNTIFNELIEIDPVGKIYRAYTYSQSNYDGDRPLHDDVITLENGNVLLLTHNNVDEHNYDAMIEVDWDNGEIVNNVNFKEVFPEALYKYHVGDDWLHVNNVDVSDDSLIISFLNQNIIAKMSYPENKIEWIITRDDNWPKEDDGLGEKILSAEGVDLPMYPYSVEVLPDQDNNVSTIDVLVFDNYESDIDQYSRVVQYRIYQLEDRIEEIDSYREPFYNNGGNVYFEDENNRVFVTSSMSSEENHITSNIVELSQENNDVTSEMRIEREKDDNHDSIYRVYRMPLLSENYIVDVLVEPEE</sequence>
<dbReference type="InterPro" id="IPR035391">
    <property type="entry name" value="Arylsulfotran_N"/>
</dbReference>